<dbReference type="GO" id="GO:0004400">
    <property type="term" value="F:histidinol-phosphate transaminase activity"/>
    <property type="evidence" value="ECO:0007669"/>
    <property type="project" value="UniProtKB-EC"/>
</dbReference>
<sequence length="367" mass="40996">MLHCYLEGLPLLYRKSVDTLSPYVPGFQPAMDGSVIKINSNENPYPPSPKVKELLGGFDFRQLRYYPDATSQPLRELIGAQHGLSSRQVLCGNGSDEVISLIFKVFFEQGDTVATPYPTYTFYKSVADIINVKVAFVDTAEDFVIDLQGLVNTGAKGIFIANPNAQTGRLLPLQSIEELLNRYNGLVVIDEAYIDFAGQQSSAVHLIGAYPNLIVLRTLSKSYSLCGIRVGFCIADESLIHAMDKCRDSYNVNHLSQIIAAAALSDQPYLETTVERVVRSRDKLEDELHKLGFTVYPSHANFLLCKPHQRSAADIYNYLKAQQIYVRHFDSPRLSDKLRISIGTEEEVESLLRHLRQYLGSDAAAHT</sequence>
<comment type="subunit">
    <text evidence="3 9">Homodimer.</text>
</comment>
<evidence type="ECO:0000256" key="2">
    <source>
        <dbReference type="ARBA" id="ARBA00007970"/>
    </source>
</evidence>
<dbReference type="EMBL" id="JAHZIJ010000031">
    <property type="protein sequence ID" value="MBW7477776.1"/>
    <property type="molecule type" value="Genomic_DNA"/>
</dbReference>
<keyword evidence="12" id="KW-1185">Reference proteome</keyword>
<evidence type="ECO:0000256" key="3">
    <source>
        <dbReference type="ARBA" id="ARBA00011738"/>
    </source>
</evidence>
<dbReference type="InterPro" id="IPR004839">
    <property type="entry name" value="Aminotransferase_I/II_large"/>
</dbReference>
<dbReference type="PANTHER" id="PTHR42885:SF2">
    <property type="entry name" value="HISTIDINOL-PHOSPHATE AMINOTRANSFERASE"/>
    <property type="match status" value="1"/>
</dbReference>
<accession>A0ABS7DCZ2</accession>
<evidence type="ECO:0000256" key="9">
    <source>
        <dbReference type="HAMAP-Rule" id="MF_01023"/>
    </source>
</evidence>
<dbReference type="EC" id="2.6.1.9" evidence="9"/>
<dbReference type="Gene3D" id="3.40.640.10">
    <property type="entry name" value="Type I PLP-dependent aspartate aminotransferase-like (Major domain)"/>
    <property type="match status" value="1"/>
</dbReference>
<dbReference type="NCBIfam" id="TIGR01141">
    <property type="entry name" value="hisC"/>
    <property type="match status" value="1"/>
</dbReference>
<evidence type="ECO:0000256" key="8">
    <source>
        <dbReference type="ARBA" id="ARBA00023102"/>
    </source>
</evidence>
<evidence type="ECO:0000259" key="10">
    <source>
        <dbReference type="Pfam" id="PF00155"/>
    </source>
</evidence>
<comment type="cofactor">
    <cofactor evidence="1 9">
        <name>pyridoxal 5'-phosphate</name>
        <dbReference type="ChEBI" id="CHEBI:597326"/>
    </cofactor>
</comment>
<evidence type="ECO:0000313" key="12">
    <source>
        <dbReference type="Proteomes" id="UP000812277"/>
    </source>
</evidence>
<feature type="modified residue" description="N6-(pyridoxal phosphate)lysine" evidence="9">
    <location>
        <position position="221"/>
    </location>
</feature>
<dbReference type="HAMAP" id="MF_01023">
    <property type="entry name" value="HisC_aminotrans_2"/>
    <property type="match status" value="1"/>
</dbReference>
<comment type="pathway">
    <text evidence="9">Amino-acid biosynthesis; L-histidine biosynthesis; L-histidine from 5-phospho-alpha-D-ribose 1-diphosphate: step 7/9.</text>
</comment>
<dbReference type="SUPFAM" id="SSF53383">
    <property type="entry name" value="PLP-dependent transferases"/>
    <property type="match status" value="1"/>
</dbReference>
<comment type="catalytic activity">
    <reaction evidence="9">
        <text>L-histidinol phosphate + 2-oxoglutarate = 3-(imidazol-4-yl)-2-oxopropyl phosphate + L-glutamate</text>
        <dbReference type="Rhea" id="RHEA:23744"/>
        <dbReference type="ChEBI" id="CHEBI:16810"/>
        <dbReference type="ChEBI" id="CHEBI:29985"/>
        <dbReference type="ChEBI" id="CHEBI:57766"/>
        <dbReference type="ChEBI" id="CHEBI:57980"/>
        <dbReference type="EC" id="2.6.1.9"/>
    </reaction>
</comment>
<evidence type="ECO:0000313" key="11">
    <source>
        <dbReference type="EMBL" id="MBW7477776.1"/>
    </source>
</evidence>
<organism evidence="11 12">
    <name type="scientific">Paenibacillus oenotherae</name>
    <dbReference type="NCBI Taxonomy" id="1435645"/>
    <lineage>
        <taxon>Bacteria</taxon>
        <taxon>Bacillati</taxon>
        <taxon>Bacillota</taxon>
        <taxon>Bacilli</taxon>
        <taxon>Bacillales</taxon>
        <taxon>Paenibacillaceae</taxon>
        <taxon>Paenibacillus</taxon>
    </lineage>
</organism>
<reference evidence="11 12" key="1">
    <citation type="submission" date="2021-07" db="EMBL/GenBank/DDBJ databases">
        <title>Paenibacillus radiodurans sp. nov., isolated from the southeastern edge of Tengger Desert.</title>
        <authorList>
            <person name="Zhang G."/>
        </authorList>
    </citation>
    <scope>NUCLEOTIDE SEQUENCE [LARGE SCALE GENOMIC DNA]</scope>
    <source>
        <strain evidence="11 12">DT7-4</strain>
    </source>
</reference>
<evidence type="ECO:0000256" key="6">
    <source>
        <dbReference type="ARBA" id="ARBA00022679"/>
    </source>
</evidence>
<keyword evidence="5 9" id="KW-0028">Amino-acid biosynthesis</keyword>
<feature type="domain" description="Aminotransferase class I/classII large" evidence="10">
    <location>
        <begin position="35"/>
        <end position="355"/>
    </location>
</feature>
<gene>
    <name evidence="9 11" type="primary">hisC</name>
    <name evidence="11" type="ORF">K0T92_23990</name>
</gene>
<dbReference type="InterPro" id="IPR015422">
    <property type="entry name" value="PyrdxlP-dep_Trfase_small"/>
</dbReference>
<dbReference type="InterPro" id="IPR015424">
    <property type="entry name" value="PyrdxlP-dep_Trfase"/>
</dbReference>
<keyword evidence="6 9" id="KW-0808">Transferase</keyword>
<evidence type="ECO:0000256" key="1">
    <source>
        <dbReference type="ARBA" id="ARBA00001933"/>
    </source>
</evidence>
<proteinExistence type="inferred from homology"/>
<dbReference type="CDD" id="cd00609">
    <property type="entry name" value="AAT_like"/>
    <property type="match status" value="1"/>
</dbReference>
<keyword evidence="4 9" id="KW-0032">Aminotransferase</keyword>
<dbReference type="Pfam" id="PF00155">
    <property type="entry name" value="Aminotran_1_2"/>
    <property type="match status" value="1"/>
</dbReference>
<dbReference type="InterPro" id="IPR005861">
    <property type="entry name" value="HisP_aminotrans"/>
</dbReference>
<evidence type="ECO:0000256" key="4">
    <source>
        <dbReference type="ARBA" id="ARBA00022576"/>
    </source>
</evidence>
<dbReference type="PANTHER" id="PTHR42885">
    <property type="entry name" value="HISTIDINOL-PHOSPHATE AMINOTRANSFERASE-RELATED"/>
    <property type="match status" value="1"/>
</dbReference>
<dbReference type="InterPro" id="IPR015421">
    <property type="entry name" value="PyrdxlP-dep_Trfase_major"/>
</dbReference>
<dbReference type="InterPro" id="IPR001917">
    <property type="entry name" value="Aminotrans_II_pyridoxalP_BS"/>
</dbReference>
<dbReference type="Proteomes" id="UP000812277">
    <property type="component" value="Unassembled WGS sequence"/>
</dbReference>
<evidence type="ECO:0000256" key="5">
    <source>
        <dbReference type="ARBA" id="ARBA00022605"/>
    </source>
</evidence>
<keyword evidence="8 9" id="KW-0368">Histidine biosynthesis</keyword>
<dbReference type="PROSITE" id="PS00599">
    <property type="entry name" value="AA_TRANSFER_CLASS_2"/>
    <property type="match status" value="1"/>
</dbReference>
<keyword evidence="7 9" id="KW-0663">Pyridoxal phosphate</keyword>
<name>A0ABS7DCZ2_9BACL</name>
<protein>
    <recommendedName>
        <fullName evidence="9">Histidinol-phosphate aminotransferase</fullName>
        <ecNumber evidence="9">2.6.1.9</ecNumber>
    </recommendedName>
    <alternativeName>
        <fullName evidence="9">Imidazole acetol-phosphate transaminase</fullName>
    </alternativeName>
</protein>
<comment type="similarity">
    <text evidence="2 9">Belongs to the class-II pyridoxal-phosphate-dependent aminotransferase family. Histidinol-phosphate aminotransferase subfamily.</text>
</comment>
<evidence type="ECO:0000256" key="7">
    <source>
        <dbReference type="ARBA" id="ARBA00022898"/>
    </source>
</evidence>
<dbReference type="Gene3D" id="3.90.1150.10">
    <property type="entry name" value="Aspartate Aminotransferase, domain 1"/>
    <property type="match status" value="1"/>
</dbReference>
<comment type="caution">
    <text evidence="11">The sequence shown here is derived from an EMBL/GenBank/DDBJ whole genome shotgun (WGS) entry which is preliminary data.</text>
</comment>